<keyword evidence="1" id="KW-0521">NADP</keyword>
<accession>A0ABX0V640</accession>
<dbReference type="Gene3D" id="3.90.180.10">
    <property type="entry name" value="Medium-chain alcohol dehydrogenases, catalytic domain"/>
    <property type="match status" value="1"/>
</dbReference>
<dbReference type="PANTHER" id="PTHR44154">
    <property type="entry name" value="QUINONE OXIDOREDUCTASE"/>
    <property type="match status" value="1"/>
</dbReference>
<protein>
    <submittedName>
        <fullName evidence="3">NADPH:quinone reductase</fullName>
    </submittedName>
</protein>
<dbReference type="InterPro" id="IPR051603">
    <property type="entry name" value="Zinc-ADH_QOR/CCCR"/>
</dbReference>
<evidence type="ECO:0000259" key="2">
    <source>
        <dbReference type="SMART" id="SM00829"/>
    </source>
</evidence>
<dbReference type="PANTHER" id="PTHR44154:SF1">
    <property type="entry name" value="QUINONE OXIDOREDUCTASE"/>
    <property type="match status" value="1"/>
</dbReference>
<name>A0ABX0V640_9HYPH</name>
<dbReference type="InterPro" id="IPR013149">
    <property type="entry name" value="ADH-like_C"/>
</dbReference>
<reference evidence="3 4" key="1">
    <citation type="submission" date="2020-03" db="EMBL/GenBank/DDBJ databases">
        <title>The genome sequence of Microvirga sp. c23x22.</title>
        <authorList>
            <person name="Zhang X."/>
        </authorList>
    </citation>
    <scope>NUCLEOTIDE SEQUENCE [LARGE SCALE GENOMIC DNA]</scope>
    <source>
        <strain evidence="4">c23x22</strain>
    </source>
</reference>
<dbReference type="Proteomes" id="UP000707352">
    <property type="component" value="Unassembled WGS sequence"/>
</dbReference>
<dbReference type="Pfam" id="PF08240">
    <property type="entry name" value="ADH_N"/>
    <property type="match status" value="1"/>
</dbReference>
<evidence type="ECO:0000313" key="3">
    <source>
        <dbReference type="EMBL" id="NIX75310.1"/>
    </source>
</evidence>
<sequence length="326" mass="34358">MQAAFYTCQGDAHEVFQVGALPDPIPGPGEVLVRVEASGVNPSDVKGRQLGRGPMEHPLIVPHSDGAGTVVAVGQNGPSQLIGRRIWTHNAQWNRAFGTAAELIALPSNLVAPLPDEMSFEEGACLGIPAMTAHQAIFADGPVSGRWVLVTGGAGSVGHYAIQFAKWGGARVIATVSGEAKAAHAAKAGADYVLNYRTTDIAAAVLDLTNGRGVDHLVEVEFGGNLETTKRVIAENGSIAAYASSADRYPSLPFYEFMYRNVLLRTILVYSMRDEAKAGAIRGILKAQQDGALTHAIGARFDIRDIAAAHEAVEQGSIGNVIVTLR</sequence>
<dbReference type="InterPro" id="IPR013154">
    <property type="entry name" value="ADH-like_N"/>
</dbReference>
<feature type="domain" description="Enoyl reductase (ER)" evidence="2">
    <location>
        <begin position="10"/>
        <end position="323"/>
    </location>
</feature>
<dbReference type="RefSeq" id="WP_167671205.1">
    <property type="nucleotide sequence ID" value="NZ_JAATJS010000001.1"/>
</dbReference>
<proteinExistence type="predicted"/>
<dbReference type="Gene3D" id="3.40.50.720">
    <property type="entry name" value="NAD(P)-binding Rossmann-like Domain"/>
    <property type="match status" value="1"/>
</dbReference>
<dbReference type="SUPFAM" id="SSF51735">
    <property type="entry name" value="NAD(P)-binding Rossmann-fold domains"/>
    <property type="match status" value="1"/>
</dbReference>
<dbReference type="EMBL" id="JAATJS010000001">
    <property type="protein sequence ID" value="NIX75310.1"/>
    <property type="molecule type" value="Genomic_DNA"/>
</dbReference>
<organism evidence="3 4">
    <name type="scientific">Microvirga terricola</name>
    <dbReference type="NCBI Taxonomy" id="2719797"/>
    <lineage>
        <taxon>Bacteria</taxon>
        <taxon>Pseudomonadati</taxon>
        <taxon>Pseudomonadota</taxon>
        <taxon>Alphaproteobacteria</taxon>
        <taxon>Hyphomicrobiales</taxon>
        <taxon>Methylobacteriaceae</taxon>
        <taxon>Microvirga</taxon>
    </lineage>
</organism>
<dbReference type="InterPro" id="IPR020843">
    <property type="entry name" value="ER"/>
</dbReference>
<evidence type="ECO:0000313" key="4">
    <source>
        <dbReference type="Proteomes" id="UP000707352"/>
    </source>
</evidence>
<evidence type="ECO:0000256" key="1">
    <source>
        <dbReference type="ARBA" id="ARBA00022857"/>
    </source>
</evidence>
<dbReference type="InterPro" id="IPR036291">
    <property type="entry name" value="NAD(P)-bd_dom_sf"/>
</dbReference>
<comment type="caution">
    <text evidence="3">The sequence shown here is derived from an EMBL/GenBank/DDBJ whole genome shotgun (WGS) entry which is preliminary data.</text>
</comment>
<gene>
    <name evidence="3" type="ORF">HB375_01615</name>
</gene>
<dbReference type="InterPro" id="IPR011032">
    <property type="entry name" value="GroES-like_sf"/>
</dbReference>
<dbReference type="CDD" id="cd08253">
    <property type="entry name" value="zeta_crystallin"/>
    <property type="match status" value="1"/>
</dbReference>
<keyword evidence="4" id="KW-1185">Reference proteome</keyword>
<dbReference type="Pfam" id="PF00107">
    <property type="entry name" value="ADH_zinc_N"/>
    <property type="match status" value="1"/>
</dbReference>
<dbReference type="SMART" id="SM00829">
    <property type="entry name" value="PKS_ER"/>
    <property type="match status" value="1"/>
</dbReference>
<dbReference type="SUPFAM" id="SSF50129">
    <property type="entry name" value="GroES-like"/>
    <property type="match status" value="1"/>
</dbReference>